<dbReference type="SUPFAM" id="SSF53335">
    <property type="entry name" value="S-adenosyl-L-methionine-dependent methyltransferases"/>
    <property type="match status" value="1"/>
</dbReference>
<keyword evidence="4" id="KW-0411">Iron-sulfur</keyword>
<evidence type="ECO:0000256" key="5">
    <source>
        <dbReference type="SAM" id="MobiDB-lite"/>
    </source>
</evidence>
<dbReference type="PANTHER" id="PTHR13184">
    <property type="entry name" value="37S RIBOSOMAL PROTEIN S22"/>
    <property type="match status" value="1"/>
</dbReference>
<accession>A0ABU6B3K6</accession>
<dbReference type="InterPro" id="IPR015324">
    <property type="entry name" value="Ribosomal_Rsm22-like"/>
</dbReference>
<reference evidence="6 7" key="1">
    <citation type="submission" date="2023-12" db="EMBL/GenBank/DDBJ databases">
        <title>novel species in genus Nocarida.</title>
        <authorList>
            <person name="Li Z."/>
        </authorList>
    </citation>
    <scope>NUCLEOTIDE SEQUENCE [LARGE SCALE GENOMIC DNA]</scope>
    <source>
        <strain evidence="6 7">CDC186</strain>
    </source>
</reference>
<comment type="caution">
    <text evidence="6">The sequence shown here is derived from an EMBL/GenBank/DDBJ whole genome shotgun (WGS) entry which is preliminary data.</text>
</comment>
<evidence type="ECO:0000313" key="7">
    <source>
        <dbReference type="Proteomes" id="UP001348098"/>
    </source>
</evidence>
<name>A0ABU6B3K6_9NOCA</name>
<keyword evidence="1" id="KW-0479">Metal-binding</keyword>
<proteinExistence type="predicted"/>
<dbReference type="PANTHER" id="PTHR13184:SF5">
    <property type="entry name" value="METHYLTRANSFERASE-LIKE PROTEIN 17, MITOCHONDRIAL"/>
    <property type="match status" value="1"/>
</dbReference>
<dbReference type="Proteomes" id="UP001348098">
    <property type="component" value="Unassembled WGS sequence"/>
</dbReference>
<dbReference type="Pfam" id="PF09243">
    <property type="entry name" value="Rsm22"/>
    <property type="match status" value="1"/>
</dbReference>
<sequence>MELPVELVEALDRACAGVPQRQLAASVERLIARYRDPRPAASPILASTADVTAYAAYRMPATWAAVRSALERFADRAPGFRPGTMLDIGGGTGAALWAAADLFPSLAEVTILDQVEEALRLGHELAAGATTAAMRSAAWRRTSFAAREPFGAADLVTISYVLSELSAADQADLVARSAEGADVVAIIEPGTPDGHRRILAARDILIEAELTVVAPCPHQHVCPLAEGTDWCHFSTRINRTSLHRRLKGGELGHEDEKFCYVIASRTAHAPAPGRILRHPVKRKGLVTLQVCTADDGMRQALVSKRHGAAYRGARDVAWGDAWPISPRAADRPPAPEGIDQSKHR</sequence>
<evidence type="ECO:0000313" key="6">
    <source>
        <dbReference type="EMBL" id="MEB3513984.1"/>
    </source>
</evidence>
<keyword evidence="7" id="KW-1185">Reference proteome</keyword>
<evidence type="ECO:0000256" key="1">
    <source>
        <dbReference type="ARBA" id="ARBA00022723"/>
    </source>
</evidence>
<gene>
    <name evidence="6" type="ORF">U3653_28510</name>
</gene>
<evidence type="ECO:0000256" key="2">
    <source>
        <dbReference type="ARBA" id="ARBA00022946"/>
    </source>
</evidence>
<evidence type="ECO:0000256" key="4">
    <source>
        <dbReference type="ARBA" id="ARBA00023014"/>
    </source>
</evidence>
<feature type="region of interest" description="Disordered" evidence="5">
    <location>
        <begin position="323"/>
        <end position="344"/>
    </location>
</feature>
<dbReference type="RefSeq" id="WP_195077984.1">
    <property type="nucleotide sequence ID" value="NZ_JAYESH010000016.1"/>
</dbReference>
<dbReference type="EMBL" id="JAYKYQ010000015">
    <property type="protein sequence ID" value="MEB3513984.1"/>
    <property type="molecule type" value="Genomic_DNA"/>
</dbReference>
<organism evidence="6 7">
    <name type="scientific">Nocardia implantans</name>
    <dbReference type="NCBI Taxonomy" id="3108168"/>
    <lineage>
        <taxon>Bacteria</taxon>
        <taxon>Bacillati</taxon>
        <taxon>Actinomycetota</taxon>
        <taxon>Actinomycetes</taxon>
        <taxon>Mycobacteriales</taxon>
        <taxon>Nocardiaceae</taxon>
        <taxon>Nocardia</taxon>
    </lineage>
</organism>
<dbReference type="InterPro" id="IPR052571">
    <property type="entry name" value="Mt_RNA_Methyltransferase"/>
</dbReference>
<keyword evidence="2" id="KW-0809">Transit peptide</keyword>
<dbReference type="Gene3D" id="3.40.50.150">
    <property type="entry name" value="Vaccinia Virus protein VP39"/>
    <property type="match status" value="1"/>
</dbReference>
<dbReference type="InterPro" id="IPR029063">
    <property type="entry name" value="SAM-dependent_MTases_sf"/>
</dbReference>
<protein>
    <submittedName>
        <fullName evidence="6">Small ribosomal subunit Rsm22 family protein</fullName>
    </submittedName>
</protein>
<evidence type="ECO:0000256" key="3">
    <source>
        <dbReference type="ARBA" id="ARBA00023004"/>
    </source>
</evidence>
<keyword evidence="3" id="KW-0408">Iron</keyword>